<geneLocation type="plasmid" evidence="2">
    <name>pMaq22A_2p DNA</name>
</geneLocation>
<dbReference type="Proteomes" id="UP000061432">
    <property type="component" value="Plasmid pMaq22A_2p"/>
</dbReference>
<dbReference type="OrthoDB" id="9801102at2"/>
<dbReference type="EMBL" id="AP014706">
    <property type="protein sequence ID" value="BAQ50208.1"/>
    <property type="molecule type" value="Genomic_DNA"/>
</dbReference>
<name>A0A0C6FPH0_9HYPH</name>
<organism evidence="1 2">
    <name type="scientific">Methylobacterium aquaticum</name>
    <dbReference type="NCBI Taxonomy" id="270351"/>
    <lineage>
        <taxon>Bacteria</taxon>
        <taxon>Pseudomonadati</taxon>
        <taxon>Pseudomonadota</taxon>
        <taxon>Alphaproteobacteria</taxon>
        <taxon>Hyphomicrobiales</taxon>
        <taxon>Methylobacteriaceae</taxon>
        <taxon>Methylobacterium</taxon>
    </lineage>
</organism>
<protein>
    <submittedName>
        <fullName evidence="1">Killer protein</fullName>
    </submittedName>
</protein>
<dbReference type="AlphaFoldDB" id="A0A0C6FPH0"/>
<reference evidence="2" key="2">
    <citation type="submission" date="2015-01" db="EMBL/GenBank/DDBJ databases">
        <title>Complete genome sequence of Methylobacterium aquaticum strain 22A.</title>
        <authorList>
            <person name="Tani A."/>
            <person name="Ogura Y."/>
            <person name="Hayashi T."/>
        </authorList>
    </citation>
    <scope>NUCLEOTIDE SEQUENCE [LARGE SCALE GENOMIC DNA]</scope>
    <source>
        <strain evidence="2">MA-22A</strain>
        <plasmid evidence="2">Plasmid pMaq22A_2p DNA</plasmid>
    </source>
</reference>
<dbReference type="PATRIC" id="fig|270351.10.peg.7384"/>
<evidence type="ECO:0000313" key="2">
    <source>
        <dbReference type="Proteomes" id="UP000061432"/>
    </source>
</evidence>
<dbReference type="SUPFAM" id="SSF143011">
    <property type="entry name" value="RelE-like"/>
    <property type="match status" value="1"/>
</dbReference>
<dbReference type="InterPro" id="IPR035093">
    <property type="entry name" value="RelE/ParE_toxin_dom_sf"/>
</dbReference>
<dbReference type="PANTHER" id="PTHR40266:SF2">
    <property type="entry name" value="TOXIN HIGB-1"/>
    <property type="match status" value="1"/>
</dbReference>
<gene>
    <name evidence="1" type="primary">higB</name>
    <name evidence="1" type="ORF">Maq22A_2p42360</name>
</gene>
<evidence type="ECO:0000313" key="1">
    <source>
        <dbReference type="EMBL" id="BAQ50208.1"/>
    </source>
</evidence>
<dbReference type="PANTHER" id="PTHR40266">
    <property type="entry name" value="TOXIN HIGB-1"/>
    <property type="match status" value="1"/>
</dbReference>
<accession>A0A0C6FPH0</accession>
<dbReference type="InterPro" id="IPR007711">
    <property type="entry name" value="HigB-1"/>
</dbReference>
<sequence length="93" mass="10487">MIQSFHDSMTEAVFRGRCPKGFPADLFKAARRRLIALDGATALDDLKIPTSNRLHPLTADRAGQHAIAVNDQFRICFVWTDAGPERVEFTDYH</sequence>
<dbReference type="Gene3D" id="3.30.2310.20">
    <property type="entry name" value="RelE-like"/>
    <property type="match status" value="1"/>
</dbReference>
<keyword evidence="1" id="KW-0614">Plasmid</keyword>
<dbReference type="RefSeq" id="WP_060851242.1">
    <property type="nucleotide sequence ID" value="NZ_AP014706.1"/>
</dbReference>
<proteinExistence type="predicted"/>
<dbReference type="Pfam" id="PF05015">
    <property type="entry name" value="HigB-like_toxin"/>
    <property type="match status" value="1"/>
</dbReference>
<reference evidence="1 2" key="1">
    <citation type="journal article" date="2015" name="Genome Announc.">
        <title>Complete Genome Sequence of Methylobacterium aquaticum Strain 22A, Isolated from Racomitrium japonicum Moss.</title>
        <authorList>
            <person name="Tani A."/>
            <person name="Ogura Y."/>
            <person name="Hayashi T."/>
            <person name="Kimbara K."/>
        </authorList>
    </citation>
    <scope>NUCLEOTIDE SEQUENCE [LARGE SCALE GENOMIC DNA]</scope>
    <source>
        <strain evidence="1 2">MA-22A</strain>
        <plasmid evidence="2">Plasmid pMaq22A_2p DNA</plasmid>
    </source>
</reference>
<dbReference type="KEGG" id="maqu:Maq22A_2p42360"/>